<dbReference type="Proteomes" id="UP000054024">
    <property type="component" value="Unassembled WGS sequence"/>
</dbReference>
<dbReference type="Pfam" id="PF01590">
    <property type="entry name" value="GAF"/>
    <property type="match status" value="1"/>
</dbReference>
<dbReference type="InterPro" id="IPR041522">
    <property type="entry name" value="CdaR_GGDEF"/>
</dbReference>
<feature type="domain" description="GAF" evidence="2">
    <location>
        <begin position="73"/>
        <end position="224"/>
    </location>
</feature>
<name>A0A124GW27_9ACTN</name>
<organism evidence="3 4">
    <name type="scientific">Streptomyces curacoi</name>
    <dbReference type="NCBI Taxonomy" id="146536"/>
    <lineage>
        <taxon>Bacteria</taxon>
        <taxon>Bacillati</taxon>
        <taxon>Actinomycetota</taxon>
        <taxon>Actinomycetes</taxon>
        <taxon>Kitasatosporales</taxon>
        <taxon>Streptomycetaceae</taxon>
        <taxon>Streptomyces</taxon>
    </lineage>
</organism>
<comment type="similarity">
    <text evidence="1">Belongs to the CdaR family.</text>
</comment>
<dbReference type="InterPro" id="IPR003018">
    <property type="entry name" value="GAF"/>
</dbReference>
<dbReference type="InterPro" id="IPR025736">
    <property type="entry name" value="PucR_C-HTH_dom"/>
</dbReference>
<dbReference type="SMART" id="SM00065">
    <property type="entry name" value="GAF"/>
    <property type="match status" value="1"/>
</dbReference>
<dbReference type="AlphaFoldDB" id="A0A124GW27"/>
<comment type="caution">
    <text evidence="3">The sequence shown here is derived from an EMBL/GenBank/DDBJ whole genome shotgun (WGS) entry which is preliminary data.</text>
</comment>
<dbReference type="InterPro" id="IPR029016">
    <property type="entry name" value="GAF-like_dom_sf"/>
</dbReference>
<dbReference type="PANTHER" id="PTHR33744">
    <property type="entry name" value="CARBOHYDRATE DIACID REGULATOR"/>
    <property type="match status" value="1"/>
</dbReference>
<keyword evidence="4" id="KW-1185">Reference proteome</keyword>
<accession>A0A124GW27</accession>
<dbReference type="RefSeq" id="WP_062156009.1">
    <property type="nucleotide sequence ID" value="NZ_KQ947994.1"/>
</dbReference>
<dbReference type="SUPFAM" id="SSF55781">
    <property type="entry name" value="GAF domain-like"/>
    <property type="match status" value="1"/>
</dbReference>
<dbReference type="InterPro" id="IPR042070">
    <property type="entry name" value="PucR_C-HTH_sf"/>
</dbReference>
<dbReference type="Pfam" id="PF17853">
    <property type="entry name" value="GGDEF_2"/>
    <property type="match status" value="1"/>
</dbReference>
<evidence type="ECO:0000256" key="1">
    <source>
        <dbReference type="ARBA" id="ARBA00006754"/>
    </source>
</evidence>
<evidence type="ECO:0000259" key="2">
    <source>
        <dbReference type="SMART" id="SM00065"/>
    </source>
</evidence>
<dbReference type="PANTHER" id="PTHR33744:SF1">
    <property type="entry name" value="DNA-BINDING TRANSCRIPTIONAL ACTIVATOR ADER"/>
    <property type="match status" value="1"/>
</dbReference>
<dbReference type="InterPro" id="IPR051448">
    <property type="entry name" value="CdaR-like_regulators"/>
</dbReference>
<evidence type="ECO:0000313" key="3">
    <source>
        <dbReference type="EMBL" id="KUM69455.1"/>
    </source>
</evidence>
<gene>
    <name evidence="3" type="ORF">AQI70_32370</name>
</gene>
<protein>
    <submittedName>
        <fullName evidence="3">Transcriptional regulator</fullName>
    </submittedName>
</protein>
<sequence length="635" mass="68406">MLELLVAEAPADRYEKVVSDARADGAGPERLAELERARDLSLRIRDLFERRRQREAGLVALVDTVRDLTLPYTLDTLLKVIVRRTRLLFGVDMSWVALYDPQQDGSVVRAADGQASAITVGFRVPMVGGLGLRAMKEAGPFSTSDYLVDETFTHSEEIDAVVRAEGLRSMMAVPLQRDNEVSGVLYAAGRSVRHFGPDEISLMVSLADLVSVAIEKARLLDGTRREIAELAEDTLRERGSSQLAQQLRSIHSRLIDLVLAGSDLQVLTAEAAELLGGPLSVRDPAGRELAAAGVLPQSTVADDVAAAALDAHAERRPVRAAGGLWVAPAAAGEEMLGTLVLAPPEETEEHHVQLLGMVAQCIAILLLMQRSAAVADGQARDELLRDLITGSPSALEQVAERARRLSLDLDEPHVVVAVRPEGGIQGRALVWASAYAHRHRGLRTLAGDCLVFLLPGTDPGAASAALSKELSSVLGRRVTAGSSGPAECPAAVVTTYQEARRCLDAVVALGGIGSTASPQELGFLGLLLSENPNTGDFISHTIGAVLDYDNLQRTELARTLEEYFASGGSPTYAAERLHVHPNTVSRRLERITELLGEKWQEPAQALEVQLALQLHRTRRVLQRGPDRRRADRTSG</sequence>
<dbReference type="Gene3D" id="3.30.450.40">
    <property type="match status" value="1"/>
</dbReference>
<dbReference type="EMBL" id="LMWJ01000026">
    <property type="protein sequence ID" value="KUM69455.1"/>
    <property type="molecule type" value="Genomic_DNA"/>
</dbReference>
<dbReference type="Pfam" id="PF13556">
    <property type="entry name" value="HTH_30"/>
    <property type="match status" value="1"/>
</dbReference>
<dbReference type="OrthoDB" id="8026818at2"/>
<dbReference type="STRING" id="146536.AQI70_32370"/>
<evidence type="ECO:0000313" key="4">
    <source>
        <dbReference type="Proteomes" id="UP000054024"/>
    </source>
</evidence>
<reference evidence="3 4" key="1">
    <citation type="submission" date="2015-10" db="EMBL/GenBank/DDBJ databases">
        <title>Draft genome sequence of Streptomyces curacoi DSM 40107, type strain for the species Streptomyces curacoi.</title>
        <authorList>
            <person name="Ruckert C."/>
            <person name="Winkler A."/>
            <person name="Kalinowski J."/>
            <person name="Kampfer P."/>
            <person name="Glaeser S."/>
        </authorList>
    </citation>
    <scope>NUCLEOTIDE SEQUENCE [LARGE SCALE GENOMIC DNA]</scope>
    <source>
        <strain evidence="3 4">DSM 40107</strain>
    </source>
</reference>
<dbReference type="Gene3D" id="1.10.10.2840">
    <property type="entry name" value="PucR C-terminal helix-turn-helix domain"/>
    <property type="match status" value="1"/>
</dbReference>
<proteinExistence type="inferred from homology"/>